<keyword evidence="2" id="KW-0548">Nucleotidyltransferase</keyword>
<dbReference type="PANTHER" id="PTHR37984:SF5">
    <property type="entry name" value="PROTEIN NYNRIN-LIKE"/>
    <property type="match status" value="1"/>
</dbReference>
<evidence type="ECO:0000256" key="5">
    <source>
        <dbReference type="ARBA" id="ARBA00022801"/>
    </source>
</evidence>
<evidence type="ECO:0000256" key="6">
    <source>
        <dbReference type="ARBA" id="ARBA00022918"/>
    </source>
</evidence>
<gene>
    <name evidence="8" type="ORF">METZ01_LOCUS374299</name>
</gene>
<dbReference type="GO" id="GO:0016787">
    <property type="term" value="F:hydrolase activity"/>
    <property type="evidence" value="ECO:0007669"/>
    <property type="project" value="UniProtKB-KW"/>
</dbReference>
<dbReference type="AlphaFoldDB" id="A0A382TI47"/>
<keyword evidence="1" id="KW-0808">Transferase</keyword>
<sequence length="301" mass="36731">IKRLLSFRHPETKTELRAYLGAIEWISRHVFGMKELTDPLRELLKHKDEYKWDPIKHQKAFQRIQTVIQRCEVLAHPDWKDPFYIFVDSSDRFYGAILLQKRFGKYVIIDMFSRVWNHNDRVKHITHKELYALVLSIKEWSQYLIHSSFTVHSDARNLSYLFKQTNIGKTKNKQHYRWALLLQQYRFTVQHISGIHNKLADYLSRYVDHEQIKEYKEGSISFAKYNEHKRMKMMPWNRWKNKKLCMKRNEFMMHQLKQHEFNEQIKKIEAETPSDWLYFQKCYNAHLRDSGSKYRQNGGYH</sequence>
<keyword evidence="5" id="KW-0378">Hydrolase</keyword>
<dbReference type="EMBL" id="UINC01136584">
    <property type="protein sequence ID" value="SVD21445.1"/>
    <property type="molecule type" value="Genomic_DNA"/>
</dbReference>
<organism evidence="8">
    <name type="scientific">marine metagenome</name>
    <dbReference type="NCBI Taxonomy" id="408172"/>
    <lineage>
        <taxon>unclassified sequences</taxon>
        <taxon>metagenomes</taxon>
        <taxon>ecological metagenomes</taxon>
    </lineage>
</organism>
<proteinExistence type="predicted"/>
<dbReference type="InterPro" id="IPR041373">
    <property type="entry name" value="RT_RNaseH"/>
</dbReference>
<feature type="non-terminal residue" evidence="8">
    <location>
        <position position="1"/>
    </location>
</feature>
<dbReference type="Gene3D" id="3.30.70.270">
    <property type="match status" value="1"/>
</dbReference>
<evidence type="ECO:0000256" key="3">
    <source>
        <dbReference type="ARBA" id="ARBA00022722"/>
    </source>
</evidence>
<keyword evidence="6" id="KW-0695">RNA-directed DNA polymerase</keyword>
<dbReference type="InterPro" id="IPR043128">
    <property type="entry name" value="Rev_trsase/Diguanyl_cyclase"/>
</dbReference>
<dbReference type="CDD" id="cd09274">
    <property type="entry name" value="RNase_HI_RT_Ty3"/>
    <property type="match status" value="1"/>
</dbReference>
<keyword evidence="4" id="KW-0255">Endonuclease</keyword>
<keyword evidence="3" id="KW-0540">Nuclease</keyword>
<dbReference type="PANTHER" id="PTHR37984">
    <property type="entry name" value="PROTEIN CBG26694"/>
    <property type="match status" value="1"/>
</dbReference>
<dbReference type="InterPro" id="IPR050951">
    <property type="entry name" value="Retrovirus_Pol_polyprotein"/>
</dbReference>
<dbReference type="InterPro" id="IPR043502">
    <property type="entry name" value="DNA/RNA_pol_sf"/>
</dbReference>
<protein>
    <recommendedName>
        <fullName evidence="7">Reverse transcriptase RNase H-like domain-containing protein</fullName>
    </recommendedName>
</protein>
<feature type="domain" description="Reverse transcriptase RNase H-like" evidence="7">
    <location>
        <begin position="78"/>
        <end position="185"/>
    </location>
</feature>
<dbReference type="SUPFAM" id="SSF56672">
    <property type="entry name" value="DNA/RNA polymerases"/>
    <property type="match status" value="1"/>
</dbReference>
<evidence type="ECO:0000313" key="8">
    <source>
        <dbReference type="EMBL" id="SVD21445.1"/>
    </source>
</evidence>
<accession>A0A382TI47</accession>
<dbReference type="GO" id="GO:0004519">
    <property type="term" value="F:endonuclease activity"/>
    <property type="evidence" value="ECO:0007669"/>
    <property type="project" value="UniProtKB-KW"/>
</dbReference>
<reference evidence="8" key="1">
    <citation type="submission" date="2018-05" db="EMBL/GenBank/DDBJ databases">
        <authorList>
            <person name="Lanie J.A."/>
            <person name="Ng W.-L."/>
            <person name="Kazmierczak K.M."/>
            <person name="Andrzejewski T.M."/>
            <person name="Davidsen T.M."/>
            <person name="Wayne K.J."/>
            <person name="Tettelin H."/>
            <person name="Glass J.I."/>
            <person name="Rusch D."/>
            <person name="Podicherti R."/>
            <person name="Tsui H.-C.T."/>
            <person name="Winkler M.E."/>
        </authorList>
    </citation>
    <scope>NUCLEOTIDE SEQUENCE</scope>
</reference>
<feature type="non-terminal residue" evidence="8">
    <location>
        <position position="301"/>
    </location>
</feature>
<name>A0A382TI47_9ZZZZ</name>
<dbReference type="Pfam" id="PF17917">
    <property type="entry name" value="RT_RNaseH"/>
    <property type="match status" value="1"/>
</dbReference>
<evidence type="ECO:0000256" key="1">
    <source>
        <dbReference type="ARBA" id="ARBA00022679"/>
    </source>
</evidence>
<dbReference type="GO" id="GO:0003964">
    <property type="term" value="F:RNA-directed DNA polymerase activity"/>
    <property type="evidence" value="ECO:0007669"/>
    <property type="project" value="UniProtKB-KW"/>
</dbReference>
<evidence type="ECO:0000259" key="7">
    <source>
        <dbReference type="Pfam" id="PF17917"/>
    </source>
</evidence>
<evidence type="ECO:0000256" key="2">
    <source>
        <dbReference type="ARBA" id="ARBA00022695"/>
    </source>
</evidence>
<evidence type="ECO:0000256" key="4">
    <source>
        <dbReference type="ARBA" id="ARBA00022759"/>
    </source>
</evidence>